<dbReference type="RefSeq" id="WP_206567977.1">
    <property type="nucleotide sequence ID" value="NZ_JAFKCW010000001.1"/>
</dbReference>
<dbReference type="Pfam" id="PF13715">
    <property type="entry name" value="CarbopepD_reg_2"/>
    <property type="match status" value="1"/>
</dbReference>
<feature type="domain" description="Secretin/TonB short N-terminal" evidence="11">
    <location>
        <begin position="48"/>
        <end position="99"/>
    </location>
</feature>
<dbReference type="InterPro" id="IPR008969">
    <property type="entry name" value="CarboxyPept-like_regulatory"/>
</dbReference>
<gene>
    <name evidence="12" type="ORF">J0A67_04005</name>
</gene>
<keyword evidence="2" id="KW-0813">Transport</keyword>
<dbReference type="Pfam" id="PF00593">
    <property type="entry name" value="TonB_dep_Rec_b-barrel"/>
    <property type="match status" value="1"/>
</dbReference>
<accession>A0ABS3BQQ7</accession>
<evidence type="ECO:0000256" key="4">
    <source>
        <dbReference type="ARBA" id="ARBA00022692"/>
    </source>
</evidence>
<evidence type="ECO:0000313" key="13">
    <source>
        <dbReference type="Proteomes" id="UP000664698"/>
    </source>
</evidence>
<evidence type="ECO:0000313" key="12">
    <source>
        <dbReference type="EMBL" id="MBN7800009.1"/>
    </source>
</evidence>
<dbReference type="SMART" id="SM00965">
    <property type="entry name" value="STN"/>
    <property type="match status" value="1"/>
</dbReference>
<keyword evidence="3" id="KW-1134">Transmembrane beta strand</keyword>
<proteinExistence type="predicted"/>
<evidence type="ECO:0000256" key="7">
    <source>
        <dbReference type="ARBA" id="ARBA00023136"/>
    </source>
</evidence>
<keyword evidence="13" id="KW-1185">Reference proteome</keyword>
<evidence type="ECO:0000256" key="2">
    <source>
        <dbReference type="ARBA" id="ARBA00022448"/>
    </source>
</evidence>
<sequence length="909" mass="101710">MKCVLAIVVLLFCGLGAVAQQDSVRVSGIYREMPFFRFVQSIEFETGYRFVFRESDTQGLMVNLQAQDVELRTLLGQVLAGTGLFFVIDGDRKVWITKGKPITLGFSTGYFELQFDSIPPRTEDGLGAFAKNQVFAIGRETDNPESKKATLSGIVSSVEYGKPMPGAVVVEKVNFTQTVADREGRYSITLDKGRHTLYVQSIGGYQEPRHIDLKGDGILNVEIPESVLSLDEVVVSSGALSQVNKLEMGVQSLSIAEVKRLPAVMGEVDILRGILTVPGVNTAGEATVGFNVRGGSADQNLILYGASTVFNPSHVFGFFSAFNSDMVSGVELHKSTVPVNYGGRLSSVLAIEPQFGRKEKIGGSGGIGILTSRLSVDGPLGENTTFVVGARGTYSNWALDLLEENAELSGSQVNFYDWNANLRHQINEKNSLELTSYGSRDQFRFDPDTSYSYKNLNLALSWRRYISERLEGKITLSRDAYEFNIEGLDNPLNSFDYGFDIAQLQLRTDFEYRTEKHLLDFGFQGIQYLLNPGHMSPHGAESIVTDRQLDREEGREFSLFIGDEFQWTDRLAFNFGVRYMLYQLLGPAQFKTYAEGMPYSPGNVSGEVDFGPREVVQTYHGPELRFGGRYLLDKKSSLKLGLSTMRQNIHLLSNSSVITPTDSWKLSDRYLKPQLGQQASVGYFRTIFKNSVEVSTEFFYREMENLLDYRSGASIILNEHLEQDALNTDGKSYGAEFLIKKNMGNLRGSLAYTYSRSLLKTSDEPSVEKINKGKAYPSNFDQPHNLVVVANYEATKRINTTVNLSYSTGRPITLPAAEFDYGGSERVYYTDRNAYRIPDYFRIDLSLNLEGSHKVDKLAHSSWSLGVYNLLGRSNPYSVYFVPDQGQLRGYQLSIFARPIPYVTYNFRF</sequence>
<evidence type="ECO:0000256" key="1">
    <source>
        <dbReference type="ARBA" id="ARBA00004571"/>
    </source>
</evidence>
<dbReference type="InterPro" id="IPR011662">
    <property type="entry name" value="Secretin/TonB_short_N"/>
</dbReference>
<keyword evidence="8 12" id="KW-0675">Receptor</keyword>
<dbReference type="PANTHER" id="PTHR30069:SF29">
    <property type="entry name" value="HEMOGLOBIN AND HEMOGLOBIN-HAPTOGLOBIN-BINDING PROTEIN 1-RELATED"/>
    <property type="match status" value="1"/>
</dbReference>
<dbReference type="InterPro" id="IPR000531">
    <property type="entry name" value="Beta-barrel_TonB"/>
</dbReference>
<dbReference type="Gene3D" id="2.40.170.20">
    <property type="entry name" value="TonB-dependent receptor, beta-barrel domain"/>
    <property type="match status" value="1"/>
</dbReference>
<feature type="chain" id="PRO_5047093546" evidence="10">
    <location>
        <begin position="20"/>
        <end position="909"/>
    </location>
</feature>
<evidence type="ECO:0000256" key="8">
    <source>
        <dbReference type="ARBA" id="ARBA00023170"/>
    </source>
</evidence>
<dbReference type="InterPro" id="IPR036942">
    <property type="entry name" value="Beta-barrel_TonB_sf"/>
</dbReference>
<keyword evidence="5 10" id="KW-0732">Signal</keyword>
<dbReference type="SUPFAM" id="SSF49464">
    <property type="entry name" value="Carboxypeptidase regulatory domain-like"/>
    <property type="match status" value="1"/>
</dbReference>
<reference evidence="12 13" key="1">
    <citation type="submission" date="2021-03" db="EMBL/GenBank/DDBJ databases">
        <title>novel species isolated from a fishpond in China.</title>
        <authorList>
            <person name="Lu H."/>
            <person name="Cai Z."/>
        </authorList>
    </citation>
    <scope>NUCLEOTIDE SEQUENCE [LARGE SCALE GENOMIC DNA]</scope>
    <source>
        <strain evidence="12 13">JCM 31546</strain>
    </source>
</reference>
<dbReference type="Proteomes" id="UP000664698">
    <property type="component" value="Unassembled WGS sequence"/>
</dbReference>
<protein>
    <submittedName>
        <fullName evidence="12">TonB-dependent receptor</fullName>
    </submittedName>
</protein>
<evidence type="ECO:0000259" key="11">
    <source>
        <dbReference type="SMART" id="SM00965"/>
    </source>
</evidence>
<dbReference type="SUPFAM" id="SSF56935">
    <property type="entry name" value="Porins"/>
    <property type="match status" value="1"/>
</dbReference>
<feature type="signal peptide" evidence="10">
    <location>
        <begin position="1"/>
        <end position="19"/>
    </location>
</feature>
<evidence type="ECO:0000256" key="6">
    <source>
        <dbReference type="ARBA" id="ARBA00023077"/>
    </source>
</evidence>
<dbReference type="InterPro" id="IPR039426">
    <property type="entry name" value="TonB-dep_rcpt-like"/>
</dbReference>
<keyword evidence="6" id="KW-0798">TonB box</keyword>
<name>A0ABS3BQQ7_9BACT</name>
<comment type="subcellular location">
    <subcellularLocation>
        <location evidence="1">Cell outer membrane</location>
        <topology evidence="1">Multi-pass membrane protein</topology>
    </subcellularLocation>
</comment>
<evidence type="ECO:0000256" key="10">
    <source>
        <dbReference type="SAM" id="SignalP"/>
    </source>
</evidence>
<keyword evidence="4" id="KW-0812">Transmembrane</keyword>
<dbReference type="PANTHER" id="PTHR30069">
    <property type="entry name" value="TONB-DEPENDENT OUTER MEMBRANE RECEPTOR"/>
    <property type="match status" value="1"/>
</dbReference>
<evidence type="ECO:0000256" key="5">
    <source>
        <dbReference type="ARBA" id="ARBA00022729"/>
    </source>
</evidence>
<evidence type="ECO:0000256" key="3">
    <source>
        <dbReference type="ARBA" id="ARBA00022452"/>
    </source>
</evidence>
<dbReference type="EMBL" id="JAFKCW010000001">
    <property type="protein sequence ID" value="MBN7800009.1"/>
    <property type="molecule type" value="Genomic_DNA"/>
</dbReference>
<comment type="caution">
    <text evidence="12">The sequence shown here is derived from an EMBL/GenBank/DDBJ whole genome shotgun (WGS) entry which is preliminary data.</text>
</comment>
<organism evidence="12 13">
    <name type="scientific">Algoriphagus aestuariicola</name>
    <dbReference type="NCBI Taxonomy" id="1852016"/>
    <lineage>
        <taxon>Bacteria</taxon>
        <taxon>Pseudomonadati</taxon>
        <taxon>Bacteroidota</taxon>
        <taxon>Cytophagia</taxon>
        <taxon>Cytophagales</taxon>
        <taxon>Cyclobacteriaceae</taxon>
        <taxon>Algoriphagus</taxon>
    </lineage>
</organism>
<evidence type="ECO:0000256" key="9">
    <source>
        <dbReference type="ARBA" id="ARBA00023237"/>
    </source>
</evidence>
<keyword evidence="7" id="KW-0472">Membrane</keyword>
<keyword evidence="9" id="KW-0998">Cell outer membrane</keyword>